<keyword evidence="1" id="KW-1133">Transmembrane helix</keyword>
<dbReference type="Proteomes" id="UP001241110">
    <property type="component" value="Unassembled WGS sequence"/>
</dbReference>
<keyword evidence="1" id="KW-0472">Membrane</keyword>
<keyword evidence="1" id="KW-0812">Transmembrane</keyword>
<evidence type="ECO:0000313" key="3">
    <source>
        <dbReference type="Proteomes" id="UP001241110"/>
    </source>
</evidence>
<dbReference type="EMBL" id="JASJOS010000006">
    <property type="protein sequence ID" value="MDJ1482000.1"/>
    <property type="molecule type" value="Genomic_DNA"/>
</dbReference>
<name>A0AAE3QR60_9BACT</name>
<proteinExistence type="predicted"/>
<dbReference type="AlphaFoldDB" id="A0AAE3QR60"/>
<protein>
    <submittedName>
        <fullName evidence="2">Uncharacterized protein</fullName>
    </submittedName>
</protein>
<feature type="transmembrane region" description="Helical" evidence="1">
    <location>
        <begin position="43"/>
        <end position="67"/>
    </location>
</feature>
<comment type="caution">
    <text evidence="2">The sequence shown here is derived from an EMBL/GenBank/DDBJ whole genome shotgun (WGS) entry which is preliminary data.</text>
</comment>
<evidence type="ECO:0000313" key="2">
    <source>
        <dbReference type="EMBL" id="MDJ1482000.1"/>
    </source>
</evidence>
<sequence length="69" mass="8199">MITASVSQVDYKDKWVKAIILPLMLSFQLYLDYSEDFWDWKLVYCVVADILTAILVWELVRMVVLLLDR</sequence>
<accession>A0AAE3QR60</accession>
<gene>
    <name evidence="2" type="ORF">QNI16_15975</name>
</gene>
<organism evidence="2 3">
    <name type="scientific">Xanthocytophaga flava</name>
    <dbReference type="NCBI Taxonomy" id="3048013"/>
    <lineage>
        <taxon>Bacteria</taxon>
        <taxon>Pseudomonadati</taxon>
        <taxon>Bacteroidota</taxon>
        <taxon>Cytophagia</taxon>
        <taxon>Cytophagales</taxon>
        <taxon>Rhodocytophagaceae</taxon>
        <taxon>Xanthocytophaga</taxon>
    </lineage>
</organism>
<evidence type="ECO:0000256" key="1">
    <source>
        <dbReference type="SAM" id="Phobius"/>
    </source>
</evidence>
<dbReference type="RefSeq" id="WP_313980544.1">
    <property type="nucleotide sequence ID" value="NZ_JASJOS010000006.1"/>
</dbReference>
<reference evidence="2" key="1">
    <citation type="submission" date="2023-05" db="EMBL/GenBank/DDBJ databases">
        <authorList>
            <person name="Zhang X."/>
        </authorList>
    </citation>
    <scope>NUCLEOTIDE SEQUENCE</scope>
    <source>
        <strain evidence="2">YF14B1</strain>
    </source>
</reference>